<protein>
    <submittedName>
        <fullName evidence="2">Prolyl oligopeptidase family protein</fullName>
    </submittedName>
</protein>
<dbReference type="GO" id="GO:0006508">
    <property type="term" value="P:proteolysis"/>
    <property type="evidence" value="ECO:0007669"/>
    <property type="project" value="InterPro"/>
</dbReference>
<dbReference type="PANTHER" id="PTHR43056:SF5">
    <property type="entry name" value="PEPTIDASE S9 PROLYL OLIGOPEPTIDASE CATALYTIC DOMAIN-CONTAINING PROTEIN"/>
    <property type="match status" value="1"/>
</dbReference>
<keyword evidence="3" id="KW-1185">Reference proteome</keyword>
<dbReference type="InterPro" id="IPR029058">
    <property type="entry name" value="AB_hydrolase_fold"/>
</dbReference>
<dbReference type="SUPFAM" id="SSF53474">
    <property type="entry name" value="alpha/beta-Hydrolases"/>
    <property type="match status" value="1"/>
</dbReference>
<reference evidence="2 3" key="1">
    <citation type="submission" date="2018-09" db="EMBL/GenBank/DDBJ databases">
        <title>Complete genome sequence of Euzebya sp. DY32-46 isolated from seawater of Pacific Ocean.</title>
        <authorList>
            <person name="Xu L."/>
            <person name="Wu Y.-H."/>
            <person name="Xu X.-W."/>
        </authorList>
    </citation>
    <scope>NUCLEOTIDE SEQUENCE [LARGE SCALE GENOMIC DNA]</scope>
    <source>
        <strain evidence="2 3">DY32-46</strain>
    </source>
</reference>
<accession>A0A346XXQ5</accession>
<dbReference type="EMBL" id="CP031165">
    <property type="protein sequence ID" value="AXV07002.1"/>
    <property type="molecule type" value="Genomic_DNA"/>
</dbReference>
<dbReference type="PANTHER" id="PTHR43056">
    <property type="entry name" value="PEPTIDASE S9 PROLYL OLIGOPEPTIDASE"/>
    <property type="match status" value="1"/>
</dbReference>
<dbReference type="Gene3D" id="3.40.50.1820">
    <property type="entry name" value="alpha/beta hydrolase"/>
    <property type="match status" value="1"/>
</dbReference>
<dbReference type="KEGG" id="euz:DVS28_a2320"/>
<proteinExistence type="predicted"/>
<dbReference type="RefSeq" id="WP_216826565.1">
    <property type="nucleotide sequence ID" value="NZ_CP031165.1"/>
</dbReference>
<dbReference type="InterPro" id="IPR050585">
    <property type="entry name" value="Xaa-Pro_dipeptidyl-ppase/CocE"/>
</dbReference>
<feature type="domain" description="Peptidase S9 prolyl oligopeptidase catalytic" evidence="1">
    <location>
        <begin position="436"/>
        <end position="640"/>
    </location>
</feature>
<dbReference type="Pfam" id="PF00326">
    <property type="entry name" value="Peptidase_S9"/>
    <property type="match status" value="1"/>
</dbReference>
<dbReference type="Gene3D" id="2.120.10.30">
    <property type="entry name" value="TolB, C-terminal domain"/>
    <property type="match status" value="1"/>
</dbReference>
<dbReference type="GO" id="GO:0008236">
    <property type="term" value="F:serine-type peptidase activity"/>
    <property type="evidence" value="ECO:0007669"/>
    <property type="project" value="InterPro"/>
</dbReference>
<evidence type="ECO:0000259" key="1">
    <source>
        <dbReference type="Pfam" id="PF00326"/>
    </source>
</evidence>
<sequence length="658" mass="69020">MSDPDRIVAPYGTWPSPLSAADLAAASVGYNDLVVDGADVLWLQSDPTDGGRVAVVRAGADGPEVLSPVGFNARTRVGEYGGGALGAGHGVVLACSWDDQRVHRIVDGAATPVTPEPSTAAGIRWAQMTVLPGGEGFVAIRETHGPDRPRGNVNVHGTEEAVNEIVHVDLASGECTVLVTGPDFVGGPFVDADGTRMAWLQWDHPDMPWDSAALWVADLRLGESPSLGEARHVAGGDGSAVADALWDGDRLLFSDDPDGWWNVFAWANGSTQRLQDEAVDSGAPRWVHGIGQLAVVDGAVHVQTLSDGYAHARRLDGAGGGVALEIDGVGLVGSLATVGSDLAMIAGGPALPTGVLRVDPTTGRATRLSATREDAAAEIGAVPEHMTFPTADDAVAHGLYYPPTSVTHVGPDDERPPLVVLTHGGPTSAARTTVNGTAQYWTSRGFAVVDVNYRGSVGYGRAYRDALRGSWGIHDVADTIAATRHLVAQGLADPDRLIIEGGSAGGYTTLLALCTTDTFAAGGSLFGVADLRALATDTHKFESRYLDSMVGPWPEDEQVYVDRSPITHVESLSTPMIVLQGDEDAVVPPAQAELIVAALRRRGIPHAYILFEGEQHGFRKAANITRSLEARLAFYGHVLGFDPADDIDLPEFQSGPNG</sequence>
<evidence type="ECO:0000313" key="2">
    <source>
        <dbReference type="EMBL" id="AXV07002.1"/>
    </source>
</evidence>
<organism evidence="2 3">
    <name type="scientific">Euzebya pacifica</name>
    <dbReference type="NCBI Taxonomy" id="1608957"/>
    <lineage>
        <taxon>Bacteria</taxon>
        <taxon>Bacillati</taxon>
        <taxon>Actinomycetota</taxon>
        <taxon>Nitriliruptoria</taxon>
        <taxon>Euzebyales</taxon>
    </lineage>
</organism>
<dbReference type="InterPro" id="IPR001375">
    <property type="entry name" value="Peptidase_S9_cat"/>
</dbReference>
<dbReference type="SUPFAM" id="SSF69322">
    <property type="entry name" value="Tricorn protease domain 2"/>
    <property type="match status" value="1"/>
</dbReference>
<dbReference type="Proteomes" id="UP000264006">
    <property type="component" value="Chromosome"/>
</dbReference>
<gene>
    <name evidence="2" type="ORF">DVS28_a2320</name>
</gene>
<dbReference type="InterPro" id="IPR011042">
    <property type="entry name" value="6-blade_b-propeller_TolB-like"/>
</dbReference>
<name>A0A346XXQ5_9ACTN</name>
<evidence type="ECO:0000313" key="3">
    <source>
        <dbReference type="Proteomes" id="UP000264006"/>
    </source>
</evidence>
<dbReference type="AlphaFoldDB" id="A0A346XXQ5"/>